<gene>
    <name evidence="7" type="ORF">AFK65_19545</name>
    <name evidence="8" type="ORF">NCTC9529_04001</name>
</gene>
<dbReference type="EMBL" id="CP012257">
    <property type="protein sequence ID" value="ALB56756.1"/>
    <property type="molecule type" value="Genomic_DNA"/>
</dbReference>
<keyword evidence="10" id="KW-1185">Reference proteome</keyword>
<evidence type="ECO:0000256" key="5">
    <source>
        <dbReference type="SAM" id="SignalP"/>
    </source>
</evidence>
<keyword evidence="4" id="KW-0281">Fimbrium</keyword>
<reference evidence="8 10" key="4">
    <citation type="submission" date="2018-06" db="EMBL/GenBank/DDBJ databases">
        <authorList>
            <consortium name="Pathogen Informatics"/>
            <person name="Doyle S."/>
        </authorList>
    </citation>
    <scope>NUCLEOTIDE SEQUENCE [LARGE SCALE GENOMIC DNA]</scope>
    <source>
        <strain evidence="10">NCTC 9529</strain>
        <strain evidence="8">NCTC9529</strain>
    </source>
</reference>
<feature type="chain" id="PRO_5042105142" evidence="5">
    <location>
        <begin position="23"/>
        <end position="193"/>
    </location>
</feature>
<dbReference type="Proteomes" id="UP000061974">
    <property type="component" value="Chromosome"/>
</dbReference>
<evidence type="ECO:0000313" key="7">
    <source>
        <dbReference type="EMBL" id="ALB56756.1"/>
    </source>
</evidence>
<reference evidence="9" key="2">
    <citation type="submission" date="2015-09" db="EMBL/GenBank/DDBJ databases">
        <title>Cronobacter genome sequencing and assembly.</title>
        <authorList>
            <person name="Descombes P."/>
            <person name="Baert L."/>
            <person name="Ngom-Bru C."/>
            <person name="Barretto C."/>
        </authorList>
    </citation>
    <scope>NUCLEOTIDE SEQUENCE [LARGE SCALE GENOMIC DNA]</scope>
    <source>
        <strain evidence="9">NCTC 9529</strain>
    </source>
</reference>
<dbReference type="InterPro" id="IPR050263">
    <property type="entry name" value="Bact_Fimbrial_Adh_Pro"/>
</dbReference>
<dbReference type="GO" id="GO:0009289">
    <property type="term" value="C:pilus"/>
    <property type="evidence" value="ECO:0007669"/>
    <property type="project" value="UniProtKB-SubCell"/>
</dbReference>
<dbReference type="Pfam" id="PF00419">
    <property type="entry name" value="Fimbrial"/>
    <property type="match status" value="1"/>
</dbReference>
<evidence type="ECO:0000256" key="4">
    <source>
        <dbReference type="ARBA" id="ARBA00023263"/>
    </source>
</evidence>
<evidence type="ECO:0000256" key="3">
    <source>
        <dbReference type="ARBA" id="ARBA00022729"/>
    </source>
</evidence>
<sequence>MKSHNLISFIIPGLLFAGAVQAETASQDIPTALSITGKISSASESCRVTLSQESLYFTMNADEVIYQGNDATQPQIVTITIKDGDVNHSTCSQAVLDGHIAVKFVGEADNADGTALANEYALQNDAATGVGIGFFKEDHSPVAVNKDVLKVNTVGPVTNEGTLKFGVQPVRLTNQTITGGRISASATVEIERL</sequence>
<keyword evidence="3 5" id="KW-0732">Signal</keyword>
<evidence type="ECO:0000256" key="2">
    <source>
        <dbReference type="ARBA" id="ARBA00006671"/>
    </source>
</evidence>
<evidence type="ECO:0000313" key="9">
    <source>
        <dbReference type="Proteomes" id="UP000061974"/>
    </source>
</evidence>
<name>A0AAC8VTI8_9ENTR</name>
<dbReference type="PANTHER" id="PTHR33420:SF3">
    <property type="entry name" value="FIMBRIAL SUBUNIT ELFA"/>
    <property type="match status" value="1"/>
</dbReference>
<dbReference type="SUPFAM" id="SSF49401">
    <property type="entry name" value="Bacterial adhesins"/>
    <property type="match status" value="1"/>
</dbReference>
<evidence type="ECO:0000313" key="10">
    <source>
        <dbReference type="Proteomes" id="UP000254849"/>
    </source>
</evidence>
<feature type="signal peptide" evidence="5">
    <location>
        <begin position="1"/>
        <end position="22"/>
    </location>
</feature>
<dbReference type="Gene3D" id="2.60.40.1090">
    <property type="entry name" value="Fimbrial-type adhesion domain"/>
    <property type="match status" value="1"/>
</dbReference>
<dbReference type="InterPro" id="IPR008966">
    <property type="entry name" value="Adhesion_dom_sf"/>
</dbReference>
<reference evidence="9" key="1">
    <citation type="submission" date="2015-07" db="EMBL/GenBank/DDBJ databases">
        <authorList>
            <person name="Moine D."/>
            <person name="Kassam M."/>
        </authorList>
    </citation>
    <scope>NUCLEOTIDE SEQUENCE [LARGE SCALE GENOMIC DNA]</scope>
    <source>
        <strain evidence="9">NCTC 9529</strain>
    </source>
</reference>
<protein>
    <submittedName>
        <fullName evidence="8">Fimbrial protein SthA</fullName>
    </submittedName>
</protein>
<accession>A0AAC8VTI8</accession>
<evidence type="ECO:0000313" key="8">
    <source>
        <dbReference type="EMBL" id="STD17004.1"/>
    </source>
</evidence>
<evidence type="ECO:0000256" key="1">
    <source>
        <dbReference type="ARBA" id="ARBA00004561"/>
    </source>
</evidence>
<dbReference type="EMBL" id="UFYH01000001">
    <property type="protein sequence ID" value="STD17004.1"/>
    <property type="molecule type" value="Genomic_DNA"/>
</dbReference>
<comment type="similarity">
    <text evidence="2">Belongs to the fimbrial protein family.</text>
</comment>
<proteinExistence type="inferred from homology"/>
<dbReference type="KEGG" id="cui:AFK65_19545"/>
<reference evidence="7 9" key="3">
    <citation type="journal article" date="2016" name="Genome Announc.">
        <title>Fully Closed Genome Sequences of Five Type Strains of the Genus Cronobacter and One Cronobacter sakazakii Strain.</title>
        <authorList>
            <person name="Moine D."/>
            <person name="Kassam M."/>
            <person name="Baert L."/>
            <person name="Tang Y."/>
            <person name="Barretto C."/>
            <person name="Ngom Bru C."/>
            <person name="Klijn A."/>
            <person name="Descombes P."/>
        </authorList>
    </citation>
    <scope>NUCLEOTIDE SEQUENCE [LARGE SCALE GENOMIC DNA]</scope>
    <source>
        <strain evidence="7 9">NCTC 9529</strain>
    </source>
</reference>
<dbReference type="InterPro" id="IPR036937">
    <property type="entry name" value="Adhesion_dom_fimbrial_sf"/>
</dbReference>
<dbReference type="Proteomes" id="UP000254849">
    <property type="component" value="Unassembled WGS sequence"/>
</dbReference>
<organism evidence="7 9">
    <name type="scientific">Cronobacter universalis NCTC 9529</name>
    <dbReference type="NCBI Taxonomy" id="1074000"/>
    <lineage>
        <taxon>Bacteria</taxon>
        <taxon>Pseudomonadati</taxon>
        <taxon>Pseudomonadota</taxon>
        <taxon>Gammaproteobacteria</taxon>
        <taxon>Enterobacterales</taxon>
        <taxon>Enterobacteriaceae</taxon>
        <taxon>Cronobacter</taxon>
    </lineage>
</organism>
<dbReference type="InterPro" id="IPR000259">
    <property type="entry name" value="Adhesion_dom_fimbrial"/>
</dbReference>
<dbReference type="AlphaFoldDB" id="A0AAC8VTI8"/>
<dbReference type="GO" id="GO:0043709">
    <property type="term" value="P:cell adhesion involved in single-species biofilm formation"/>
    <property type="evidence" value="ECO:0007669"/>
    <property type="project" value="TreeGrafter"/>
</dbReference>
<dbReference type="RefSeq" id="WP_007703390.1">
    <property type="nucleotide sequence ID" value="NZ_AJKW01000023.1"/>
</dbReference>
<evidence type="ECO:0000259" key="6">
    <source>
        <dbReference type="Pfam" id="PF00419"/>
    </source>
</evidence>
<comment type="subcellular location">
    <subcellularLocation>
        <location evidence="1">Fimbrium</location>
    </subcellularLocation>
</comment>
<dbReference type="PANTHER" id="PTHR33420">
    <property type="entry name" value="FIMBRIAL SUBUNIT ELFA-RELATED"/>
    <property type="match status" value="1"/>
</dbReference>
<feature type="domain" description="Fimbrial-type adhesion" evidence="6">
    <location>
        <begin position="34"/>
        <end position="190"/>
    </location>
</feature>